<reference evidence="1 2" key="1">
    <citation type="submission" date="2019-01" db="EMBL/GenBank/DDBJ databases">
        <title>Lacunisphaera sp. strain TWA-58.</title>
        <authorList>
            <person name="Chen W.-M."/>
        </authorList>
    </citation>
    <scope>NUCLEOTIDE SEQUENCE [LARGE SCALE GENOMIC DNA]</scope>
    <source>
        <strain evidence="1 2">TWA-58</strain>
    </source>
</reference>
<comment type="caution">
    <text evidence="1">The sequence shown here is derived from an EMBL/GenBank/DDBJ whole genome shotgun (WGS) entry which is preliminary data.</text>
</comment>
<evidence type="ECO:0000313" key="2">
    <source>
        <dbReference type="Proteomes" id="UP000290218"/>
    </source>
</evidence>
<gene>
    <name evidence="1" type="ORF">ESB00_14965</name>
</gene>
<evidence type="ECO:0000313" key="1">
    <source>
        <dbReference type="EMBL" id="RXK53011.1"/>
    </source>
</evidence>
<dbReference type="Proteomes" id="UP000290218">
    <property type="component" value="Unassembled WGS sequence"/>
</dbReference>
<sequence length="312" mass="33462">MPASALCNLRVPLAVVAHDAGAANLILGWIRELPPTHLRLCASGPAKRLFSSAFPDLALLPIATVLNGAAMLLSGTSGPRSDLEHEARKLARARGLPSVGVIDHWVNYAPRFTRAGETVLPDELWVADAHAAALARRTFPGYPVFEQPNRYLENLAETARAASQPHPGRTHVVYALEPLHSDWGQGGVAGEFQALDYFLEHAPLLGLPADSLIRLRPHPSEPREKYSGWLAARNDPRFSLDEGGTLAEAIGWADWVVGGESYALVAGLAAGRHVVSTLPPWAPACRLPHPEIRHLREISAEAALAAPTLVAG</sequence>
<accession>A0A4Q1C3U0</accession>
<proteinExistence type="predicted"/>
<organism evidence="1 2">
    <name type="scientific">Oleiharenicola lentus</name>
    <dbReference type="NCBI Taxonomy" id="2508720"/>
    <lineage>
        <taxon>Bacteria</taxon>
        <taxon>Pseudomonadati</taxon>
        <taxon>Verrucomicrobiota</taxon>
        <taxon>Opitutia</taxon>
        <taxon>Opitutales</taxon>
        <taxon>Opitutaceae</taxon>
        <taxon>Oleiharenicola</taxon>
    </lineage>
</organism>
<dbReference type="AlphaFoldDB" id="A0A4Q1C3U0"/>
<keyword evidence="2" id="KW-1185">Reference proteome</keyword>
<dbReference type="OrthoDB" id="757934at2"/>
<protein>
    <submittedName>
        <fullName evidence="1">Uncharacterized protein</fullName>
    </submittedName>
</protein>
<dbReference type="RefSeq" id="WP_129048601.1">
    <property type="nucleotide sequence ID" value="NZ_SDHX01000002.1"/>
</dbReference>
<dbReference type="EMBL" id="SDHX01000002">
    <property type="protein sequence ID" value="RXK53011.1"/>
    <property type="molecule type" value="Genomic_DNA"/>
</dbReference>
<name>A0A4Q1C3U0_9BACT</name>